<feature type="transmembrane region" description="Helical" evidence="1">
    <location>
        <begin position="189"/>
        <end position="207"/>
    </location>
</feature>
<feature type="non-terminal residue" evidence="3">
    <location>
        <position position="1"/>
    </location>
</feature>
<proteinExistence type="predicted"/>
<name>W4MCW2_9BACT</name>
<dbReference type="SUPFAM" id="SSF55073">
    <property type="entry name" value="Nucleotide cyclase"/>
    <property type="match status" value="1"/>
</dbReference>
<reference evidence="3 4" key="1">
    <citation type="journal article" date="2014" name="Nature">
        <title>An environmental bacterial taxon with a large and distinct metabolic repertoire.</title>
        <authorList>
            <person name="Wilson M.C."/>
            <person name="Mori T."/>
            <person name="Ruckert C."/>
            <person name="Uria A.R."/>
            <person name="Helf M.J."/>
            <person name="Takada K."/>
            <person name="Gernert C."/>
            <person name="Steffens U.A."/>
            <person name="Heycke N."/>
            <person name="Schmitt S."/>
            <person name="Rinke C."/>
            <person name="Helfrich E.J."/>
            <person name="Brachmann A.O."/>
            <person name="Gurgui C."/>
            <person name="Wakimoto T."/>
            <person name="Kracht M."/>
            <person name="Crusemann M."/>
            <person name="Hentschel U."/>
            <person name="Abe I."/>
            <person name="Matsunaga S."/>
            <person name="Kalinowski J."/>
            <person name="Takeyama H."/>
            <person name="Piel J."/>
        </authorList>
    </citation>
    <scope>NUCLEOTIDE SEQUENCE [LARGE SCALE GENOMIC DNA]</scope>
    <source>
        <strain evidence="4">TSY2</strain>
    </source>
</reference>
<feature type="transmembrane region" description="Helical" evidence="1">
    <location>
        <begin position="24"/>
        <end position="44"/>
    </location>
</feature>
<dbReference type="GO" id="GO:0004016">
    <property type="term" value="F:adenylate cyclase activity"/>
    <property type="evidence" value="ECO:0007669"/>
    <property type="project" value="UniProtKB-ARBA"/>
</dbReference>
<dbReference type="SMART" id="SM00044">
    <property type="entry name" value="CYCc"/>
    <property type="match status" value="1"/>
</dbReference>
<dbReference type="InterPro" id="IPR029787">
    <property type="entry name" value="Nucleotide_cyclase"/>
</dbReference>
<feature type="transmembrane region" description="Helical" evidence="1">
    <location>
        <begin position="76"/>
        <end position="95"/>
    </location>
</feature>
<dbReference type="AlphaFoldDB" id="W4MCW2"/>
<keyword evidence="4" id="KW-1185">Reference proteome</keyword>
<dbReference type="PANTHER" id="PTHR43081:SF1">
    <property type="entry name" value="ADENYLATE CYCLASE, TERMINAL-DIFFERENTIATION SPECIFIC"/>
    <property type="match status" value="1"/>
</dbReference>
<feature type="domain" description="Guanylate cyclase" evidence="2">
    <location>
        <begin position="255"/>
        <end position="387"/>
    </location>
</feature>
<dbReference type="HOGENOM" id="CLU_597895_0_0_7"/>
<dbReference type="Gene3D" id="3.30.70.1230">
    <property type="entry name" value="Nucleotide cyclase"/>
    <property type="match status" value="1"/>
</dbReference>
<evidence type="ECO:0000259" key="2">
    <source>
        <dbReference type="PROSITE" id="PS50125"/>
    </source>
</evidence>
<dbReference type="GO" id="GO:0035556">
    <property type="term" value="P:intracellular signal transduction"/>
    <property type="evidence" value="ECO:0007669"/>
    <property type="project" value="InterPro"/>
</dbReference>
<dbReference type="InterPro" id="IPR050697">
    <property type="entry name" value="Adenylyl/Guanylyl_Cyclase_3/4"/>
</dbReference>
<organism evidence="3 4">
    <name type="scientific">Candidatus Entotheonella gemina</name>
    <dbReference type="NCBI Taxonomy" id="1429439"/>
    <lineage>
        <taxon>Bacteria</taxon>
        <taxon>Pseudomonadati</taxon>
        <taxon>Nitrospinota/Tectimicrobiota group</taxon>
        <taxon>Candidatus Tectimicrobiota</taxon>
        <taxon>Candidatus Entotheonellia</taxon>
        <taxon>Candidatus Entotheonellales</taxon>
        <taxon>Candidatus Entotheonellaceae</taxon>
        <taxon>Candidatus Entotheonella</taxon>
    </lineage>
</organism>
<dbReference type="PATRIC" id="fig|1429439.4.peg.1303"/>
<keyword evidence="1" id="KW-0472">Membrane</keyword>
<dbReference type="PANTHER" id="PTHR43081">
    <property type="entry name" value="ADENYLATE CYCLASE, TERMINAL-DIFFERENTIATION SPECIFIC-RELATED"/>
    <property type="match status" value="1"/>
</dbReference>
<dbReference type="Pfam" id="PF00211">
    <property type="entry name" value="Guanylate_cyc"/>
    <property type="match status" value="1"/>
</dbReference>
<evidence type="ECO:0000256" key="1">
    <source>
        <dbReference type="SAM" id="Phobius"/>
    </source>
</evidence>
<dbReference type="EMBL" id="AZHX01000313">
    <property type="protein sequence ID" value="ETX08043.1"/>
    <property type="molecule type" value="Genomic_DNA"/>
</dbReference>
<evidence type="ECO:0000313" key="4">
    <source>
        <dbReference type="Proteomes" id="UP000019140"/>
    </source>
</evidence>
<dbReference type="PROSITE" id="PS50125">
    <property type="entry name" value="GUANYLATE_CYCLASE_2"/>
    <property type="match status" value="1"/>
</dbReference>
<comment type="caution">
    <text evidence="3">The sequence shown here is derived from an EMBL/GenBank/DDBJ whole genome shotgun (WGS) entry which is preliminary data.</text>
</comment>
<dbReference type="GO" id="GO:0009190">
    <property type="term" value="P:cyclic nucleotide biosynthetic process"/>
    <property type="evidence" value="ECO:0007669"/>
    <property type="project" value="InterPro"/>
</dbReference>
<evidence type="ECO:0000313" key="3">
    <source>
        <dbReference type="EMBL" id="ETX08043.1"/>
    </source>
</evidence>
<keyword evidence="1" id="KW-1133">Transmembrane helix</keyword>
<feature type="transmembrane region" description="Helical" evidence="1">
    <location>
        <begin position="50"/>
        <end position="69"/>
    </location>
</feature>
<gene>
    <name evidence="3" type="ORF">ETSY2_07610</name>
</gene>
<keyword evidence="1" id="KW-0812">Transmembrane</keyword>
<protein>
    <recommendedName>
        <fullName evidence="2">Guanylate cyclase domain-containing protein</fullName>
    </recommendedName>
</protein>
<accession>W4MCW2</accession>
<dbReference type="InterPro" id="IPR001054">
    <property type="entry name" value="A/G_cyclase"/>
</dbReference>
<feature type="transmembrane region" description="Helical" evidence="1">
    <location>
        <begin position="136"/>
        <end position="155"/>
    </location>
</feature>
<feature type="transmembrane region" description="Helical" evidence="1">
    <location>
        <begin position="115"/>
        <end position="131"/>
    </location>
</feature>
<dbReference type="CDD" id="cd07302">
    <property type="entry name" value="CHD"/>
    <property type="match status" value="1"/>
</dbReference>
<dbReference type="Proteomes" id="UP000019140">
    <property type="component" value="Unassembled WGS sequence"/>
</dbReference>
<sequence length="457" mass="50947">PDGAHLKHEFEDVFRNETLARLKLATRGRLVSLAVVSVLVLFLVPRPAVYYYHILIALFALLGILLYRLNRKGPRAWVMDGFIALDFAMLTYTLFSPNPLDTSEIPLQSRFRYDPIVYYFMLLSMAAFTFSPRRMLVAGISAGLSWTAGVFWLVALPGTVTPWNHPPNLTPEQDYIVHLGPLFVDTHMWMQNLIILLLVSGILAFVVQRSQQLVIRQATVTRQRASLSRYFSPNVLDEVMDSAGPLTTVRKYDVAILFADIVGFTRLCETMPPENVMDLLRNYHSRLEAEVFRFGGTLDKFIGDAVMASFGAPQPGPQDATQSLRCAQAMLKTMADWNAERERVGEVPIRIGIGIHYGPAVMGDVGSERCAAFAVIGDTTNTTSRLQSLTRSLDAEIVASQTLMDAVQRESPDEKALFDSFEDAGWQTIRGRQNAMHVRVLRGVTSEIGITGISELS</sequence>